<dbReference type="InterPro" id="IPR003961">
    <property type="entry name" value="FN3_dom"/>
</dbReference>
<feature type="domain" description="Fibronectin type-III" evidence="3">
    <location>
        <begin position="555"/>
        <end position="649"/>
    </location>
</feature>
<dbReference type="OrthoDB" id="1287236at2"/>
<reference evidence="4 5" key="1">
    <citation type="submission" date="2019-01" db="EMBL/GenBank/DDBJ databases">
        <title>Flavobacterium sp. nov.,isolated from freshwater.</title>
        <authorList>
            <person name="Zhang R."/>
            <person name="Du Z.-J."/>
        </authorList>
    </citation>
    <scope>NUCLEOTIDE SEQUENCE [LARGE SCALE GENOMIC DNA]</scope>
    <source>
        <strain evidence="4 5">1E403</strain>
    </source>
</reference>
<dbReference type="RefSeq" id="WP_128391420.1">
    <property type="nucleotide sequence ID" value="NZ_SBII01000018.1"/>
</dbReference>
<dbReference type="EMBL" id="SBII01000018">
    <property type="protein sequence ID" value="RWW91701.1"/>
    <property type="molecule type" value="Genomic_DNA"/>
</dbReference>
<dbReference type="SUPFAM" id="SSF49265">
    <property type="entry name" value="Fibronectin type III"/>
    <property type="match status" value="3"/>
</dbReference>
<feature type="domain" description="Fibronectin type-III" evidence="3">
    <location>
        <begin position="767"/>
        <end position="856"/>
    </location>
</feature>
<dbReference type="SMART" id="SM00060">
    <property type="entry name" value="FN3"/>
    <property type="match status" value="5"/>
</dbReference>
<comment type="caution">
    <text evidence="4">The sequence shown here is derived from an EMBL/GenBank/DDBJ whole genome shotgun (WGS) entry which is preliminary data.</text>
</comment>
<evidence type="ECO:0000259" key="3">
    <source>
        <dbReference type="PROSITE" id="PS50853"/>
    </source>
</evidence>
<gene>
    <name evidence="4" type="ORF">EPI11_18190</name>
</gene>
<feature type="domain" description="Fibronectin type-III" evidence="3">
    <location>
        <begin position="1084"/>
        <end position="1174"/>
    </location>
</feature>
<dbReference type="Proteomes" id="UP000287527">
    <property type="component" value="Unassembled WGS sequence"/>
</dbReference>
<dbReference type="PROSITE" id="PS50853">
    <property type="entry name" value="FN3"/>
    <property type="match status" value="5"/>
</dbReference>
<evidence type="ECO:0000313" key="4">
    <source>
        <dbReference type="EMBL" id="RWW91701.1"/>
    </source>
</evidence>
<name>A0A444GL42_9FLAO</name>
<dbReference type="Gene3D" id="2.60.40.1220">
    <property type="match status" value="5"/>
</dbReference>
<dbReference type="NCBIfam" id="TIGR04183">
    <property type="entry name" value="Por_Secre_tail"/>
    <property type="match status" value="1"/>
</dbReference>
<feature type="domain" description="Fibronectin type-III" evidence="3">
    <location>
        <begin position="136"/>
        <end position="225"/>
    </location>
</feature>
<protein>
    <submittedName>
        <fullName evidence="4">T9SS type A sorting domain-containing protein</fullName>
    </submittedName>
</protein>
<sequence length="2005" mass="214787">MKTKITLLSVFAFLFFMTGAIAQCITGSKYPTNNFPTLNNDTVETITSNAYTGEYCIVTGILTTRTYTFSSSISTDYVTITDSNNTVLAHGLSGLSWIPTISGTIKYFLHSNAQCTTQNSNRTRYITSVLTSACNAPTALNVSNKTSNSCQLNWTGTSITGYEIYVSLSNVTPTTSVTITASSTTANKLISNLSQGTAYYYWIRSKCDSAQGIWTYGGTFTTNSFASCNGADYGLYPTATFTPACSGNAEQIAADSWAGQYSNITIATGKKYTFSSSVATDYITITNADGTSVYATGTTPLAWSSSNVAEVIRYYIHSNSNCGTQNINRVKLVTCAEIICEAPKNVQASNITSNSCKISWSAPSILPDGGFEVYVSNSSLTPSSGTVATKTTTTNSINPLNGLNANTIYYYWVRSVCGTVKSAWIRGEGGVFRTNAFLSCNGAANGLYPQETFTPAYTGAAEQIATDSWAGQYSNVNIMMNKQYTFTSSVASDYITITNEAGDEVYATGKTPLSWQSYVRGGRIRYYIHSNSSCAVQTTNRTRSITCTPIGQCEWPVGVYALHITSTSASISWWSSNDFEPASSYQISVNSSPDAAPTTGTTTGGSSTISITANQLQPNTVYYFYVRKSCTGGGVTPWVSGGSFKTLAEIYQSCNGAFYGFFPTTFFTPANTGALELITDASAASQFSYVNIVADKQYTFQSSISTDYLTITNFEGTAVLAKGSSPLTWNSGSFSGPVRYYLHSQVACGSSSSARSKYIKSTSLCITPSALTASDINTKSVRLSWTGNSSSYQYYYSTVNSAPEDNYPTTTGITTSKNVNHTNLIAGTTYYFWVRSICSDQNSVWVNGGSFTTFAGGCIAGTLFPNNNFTPLCTGVSETITTSTYAGEYSNVNIIPSTNYIFKSSVTTDYITITNADATVLYAHGTTPLNWPSDTVTGSIRFYIHSNSDCGTQSVSRIRSITCGVPVLGCNDTVNGLWPSETFNLSCSGNNEVITTNAKTGQYSKVNIASNKTYTFTSSVETDYVTITDVNGLVVYASGTTPLVWKSNAMSGTIRYHLNTNASCGIDQMERTKSVSCVHPVCNAIETVNVYHLTSNSLSLEWMPVTTAESYQYYISTQNVAPADSSIKTLTSMFVRIQELNPATVYYYWVRVKCTTGGYSTWTTGSFTTRTALPCNGTSVPSGSSGLYPLSTFTPTCTGSSEVITTSSWAGEFSIIAIIPDKTYIFTSSVTTDYITVTSADGNTVLAHGITPITWSSENNSGTVRFFMHTDASCGGANINRVKSIICVLPCTTSATPEFTQVEPICSGASLNPLPVNSNNGISGSWSPTLNNMATTTYTFTPLLGQCAISTTMTISVITTPNITPTFTQVEPICPGASLSQLPVNSNNGIYGLWSPDLNEIETTTYTFTPAPGQCALSTTMTIEMKAPTIIPTFTQVGPICSGSNINPLPVDSNNGIHGSWSPALNNKATTTYIFNPAPGQCAVFTTMTISVRSNPFITPEFTQVGPICSGSYISPLPVDSNNGIHGSWSPALNNTATTTYTFTPATGQCALSTTMTINVTSDPYITPEFTQVAPICIESNLSVLPVDSNNGIHGSWSPAINHMATTTYTFTPAPGQCALSTTMTIIVKDVNITPAFTQVAPICSGSNINQLPVDSNNGIHGSWSPALNNIETTTYTFTPEPGQCAFPTTMTIIVKDANITPEFTQIGPICSGSNMSPLPVDSDNGIHGSWSPALNNKATTTYIFNPAPGQCAVFTTMTINVTSSPYITPAFTQVAPICSGSNLSALPVDSNNGIHGSWLPALNNTATTTYTFTPISGQCAVSSTMTIVVYDNVPSLPVMQDVDVYDSYTLPTLANGYYYTNVNGSGTMLEAGTIIYTSQTLFVYDTNGKCSDQTSFYININQTNGTNNVYNDRTNTLNVENIANSDNSEGLKIYPNPSNGQFIIETENISEKITVIDNTGRVIKTVIPSSSRTDMDIAEFADGIYFIKIENKGTETTKRLVLRK</sequence>
<dbReference type="Gene3D" id="2.60.40.10">
    <property type="entry name" value="Immunoglobulins"/>
    <property type="match status" value="5"/>
</dbReference>
<dbReference type="CDD" id="cd00063">
    <property type="entry name" value="FN3"/>
    <property type="match status" value="3"/>
</dbReference>
<dbReference type="InterPro" id="IPR026444">
    <property type="entry name" value="Secre_tail"/>
</dbReference>
<keyword evidence="1 2" id="KW-0732">Signal</keyword>
<evidence type="ECO:0000256" key="1">
    <source>
        <dbReference type="ARBA" id="ARBA00022729"/>
    </source>
</evidence>
<evidence type="ECO:0000256" key="2">
    <source>
        <dbReference type="SAM" id="SignalP"/>
    </source>
</evidence>
<accession>A0A444GL42</accession>
<keyword evidence="5" id="KW-1185">Reference proteome</keyword>
<feature type="signal peptide" evidence="2">
    <location>
        <begin position="1"/>
        <end position="22"/>
    </location>
</feature>
<evidence type="ECO:0000313" key="5">
    <source>
        <dbReference type="Proteomes" id="UP000287527"/>
    </source>
</evidence>
<dbReference type="InterPro" id="IPR013783">
    <property type="entry name" value="Ig-like_fold"/>
</dbReference>
<proteinExistence type="predicted"/>
<dbReference type="InterPro" id="IPR014755">
    <property type="entry name" value="Cu-Rt/internalin_Ig-like"/>
</dbReference>
<feature type="chain" id="PRO_5019015343" evidence="2">
    <location>
        <begin position="23"/>
        <end position="2005"/>
    </location>
</feature>
<dbReference type="Pfam" id="PF18962">
    <property type="entry name" value="Por_Secre_tail"/>
    <property type="match status" value="1"/>
</dbReference>
<dbReference type="Pfam" id="PF00041">
    <property type="entry name" value="fn3"/>
    <property type="match status" value="3"/>
</dbReference>
<feature type="domain" description="Fibronectin type-III" evidence="3">
    <location>
        <begin position="342"/>
        <end position="437"/>
    </location>
</feature>
<dbReference type="InterPro" id="IPR036116">
    <property type="entry name" value="FN3_sf"/>
</dbReference>
<organism evidence="4 5">
    <name type="scientific">Flavobacterium cerinum</name>
    <dbReference type="NCBI Taxonomy" id="2502784"/>
    <lineage>
        <taxon>Bacteria</taxon>
        <taxon>Pseudomonadati</taxon>
        <taxon>Bacteroidota</taxon>
        <taxon>Flavobacteriia</taxon>
        <taxon>Flavobacteriales</taxon>
        <taxon>Flavobacteriaceae</taxon>
        <taxon>Flavobacterium</taxon>
    </lineage>
</organism>